<dbReference type="Pfam" id="PF04299">
    <property type="entry name" value="FMN_bind_2"/>
    <property type="match status" value="1"/>
</dbReference>
<accession>A0A7H5A3H8</accession>
<evidence type="ECO:0000313" key="1">
    <source>
        <dbReference type="EMBL" id="EWF81911.1"/>
    </source>
</evidence>
<dbReference type="InterPro" id="IPR012349">
    <property type="entry name" value="Split_barrel_FMN-bd"/>
</dbReference>
<dbReference type="EMBL" id="JCNZ01000016">
    <property type="protein sequence ID" value="EWF81911.1"/>
    <property type="molecule type" value="Genomic_DNA"/>
</dbReference>
<dbReference type="PANTHER" id="PTHR35802:SF1">
    <property type="entry name" value="PROTEASE SYNTHASE AND SPORULATION PROTEIN PAI 2"/>
    <property type="match status" value="1"/>
</dbReference>
<organism evidence="1 2">
    <name type="scientific">Klebsiella michiganensis</name>
    <dbReference type="NCBI Taxonomy" id="1134687"/>
    <lineage>
        <taxon>Bacteria</taxon>
        <taxon>Pseudomonadati</taxon>
        <taxon>Pseudomonadota</taxon>
        <taxon>Gammaproteobacteria</taxon>
        <taxon>Enterobacterales</taxon>
        <taxon>Enterobacteriaceae</taxon>
        <taxon>Klebsiella/Raoultella group</taxon>
        <taxon>Klebsiella</taxon>
    </lineage>
</organism>
<dbReference type="SUPFAM" id="SSF50475">
    <property type="entry name" value="FMN-binding split barrel"/>
    <property type="match status" value="1"/>
</dbReference>
<dbReference type="PANTHER" id="PTHR35802">
    <property type="entry name" value="PROTEASE SYNTHASE AND SPORULATION PROTEIN PAI 2"/>
    <property type="match status" value="1"/>
</dbReference>
<evidence type="ECO:0000313" key="2">
    <source>
        <dbReference type="Proteomes" id="UP000020202"/>
    </source>
</evidence>
<reference evidence="1 2" key="1">
    <citation type="submission" date="2014-01" db="EMBL/GenBank/DDBJ databases">
        <title>The Genome Sequence of Klebsiella oxytoca MGH 27.</title>
        <authorList>
            <consortium name="The Broad Institute Genomics Platform"/>
            <consortium name="The Broad Institute Genome Sequencing Center for Infectious Disease"/>
            <person name="Murphy C."/>
            <person name="Cosimi L."/>
            <person name="Cerqueira G."/>
            <person name="Feldgarden M."/>
            <person name="Earl A."/>
            <person name="Hung D."/>
            <person name="Onderdonk A.B."/>
            <person name="Ferraro M.J."/>
            <person name="Hooper D."/>
            <person name="Dekker J."/>
            <person name="O'Brien T."/>
            <person name="Huang S."/>
            <person name="Quan V."/>
            <person name="Ernst C."/>
            <person name="Delaney M."/>
            <person name="DuBois A."/>
            <person name="Kim D.S."/>
            <person name="Young S.K."/>
            <person name="Zeng Q."/>
            <person name="Gargeya S."/>
            <person name="Fitzgerald M."/>
            <person name="Abouelleil A."/>
            <person name="Alvarado L."/>
            <person name="Berlin A.M."/>
            <person name="Chapman S.B."/>
            <person name="Gainer-Dewar J."/>
            <person name="Goldberg J."/>
            <person name="Gnerre S."/>
            <person name="Griggs A."/>
            <person name="Gujja S."/>
            <person name="Hansen M."/>
            <person name="Howarth C."/>
            <person name="Imamovic A."/>
            <person name="Ireland A."/>
            <person name="Larimer J."/>
            <person name="McCowan C."/>
            <person name="Murphy C."/>
            <person name="Pearson M."/>
            <person name="Poon T.W."/>
            <person name="Priest M."/>
            <person name="Roberts A."/>
            <person name="Saif S."/>
            <person name="Shea T."/>
            <person name="Sykes S."/>
            <person name="Wortman J."/>
            <person name="Nusbaum C."/>
            <person name="Birren B."/>
        </authorList>
    </citation>
    <scope>NUCLEOTIDE SEQUENCE [LARGE SCALE GENOMIC DNA]</scope>
    <source>
        <strain evidence="1 2">MGH 27</strain>
    </source>
</reference>
<proteinExistence type="predicted"/>
<dbReference type="Proteomes" id="UP000020202">
    <property type="component" value="Unassembled WGS sequence"/>
</dbReference>
<sequence length="106" mass="11731">MLAIFQGPHSYVSPTWYQTAPAVPTWNYTSVHCYGNVSLLSVDELRIVMEALVHKFEPALQVKEKLGQHRSQADQRGTLQGLINSQSSESVALADYMLKVKKGIGA</sequence>
<dbReference type="Gene3D" id="2.30.110.10">
    <property type="entry name" value="Electron Transport, Fmn-binding Protein, Chain A"/>
    <property type="match status" value="1"/>
</dbReference>
<comment type="caution">
    <text evidence="1">The sequence shown here is derived from an EMBL/GenBank/DDBJ whole genome shotgun (WGS) entry which is preliminary data.</text>
</comment>
<dbReference type="InterPro" id="IPR007396">
    <property type="entry name" value="TR_PAI2-type"/>
</dbReference>
<protein>
    <recommendedName>
        <fullName evidence="3">Transcriptional regulator</fullName>
    </recommendedName>
</protein>
<gene>
    <name evidence="1" type="ORF">L373_04611</name>
</gene>
<dbReference type="AlphaFoldDB" id="A0A7H5A3H8"/>
<name>A0A7H5A3H8_9ENTR</name>
<evidence type="ECO:0008006" key="3">
    <source>
        <dbReference type="Google" id="ProtNLM"/>
    </source>
</evidence>